<gene>
    <name evidence="1" type="ORF">B0H94_102173</name>
</gene>
<dbReference type="EMBL" id="PYAV01000002">
    <property type="protein sequence ID" value="PSL50896.1"/>
    <property type="molecule type" value="Genomic_DNA"/>
</dbReference>
<dbReference type="Pfam" id="PF10612">
    <property type="entry name" value="Spore-coat_CotZ"/>
    <property type="match status" value="1"/>
</dbReference>
<comment type="caution">
    <text evidence="1">The sequence shown here is derived from an EMBL/GenBank/DDBJ whole genome shotgun (WGS) entry which is preliminary data.</text>
</comment>
<organism evidence="1 2">
    <name type="scientific">Salsuginibacillus halophilus</name>
    <dbReference type="NCBI Taxonomy" id="517424"/>
    <lineage>
        <taxon>Bacteria</taxon>
        <taxon>Bacillati</taxon>
        <taxon>Bacillota</taxon>
        <taxon>Bacilli</taxon>
        <taxon>Bacillales</taxon>
        <taxon>Bacillaceae</taxon>
        <taxon>Salsuginibacillus</taxon>
    </lineage>
</organism>
<dbReference type="RefSeq" id="WP_106587614.1">
    <property type="nucleotide sequence ID" value="NZ_PYAV01000002.1"/>
</dbReference>
<keyword evidence="2" id="KW-1185">Reference proteome</keyword>
<name>A0A2P8HXE1_9BACI</name>
<accession>A0A2P8HXE1</accession>
<dbReference type="InterPro" id="IPR019593">
    <property type="entry name" value="Spore_coat_protein_Z/Y"/>
</dbReference>
<keyword evidence="1" id="KW-0167">Capsid protein</keyword>
<dbReference type="AlphaFoldDB" id="A0A2P8HXE1"/>
<evidence type="ECO:0000313" key="1">
    <source>
        <dbReference type="EMBL" id="PSL50896.1"/>
    </source>
</evidence>
<dbReference type="Proteomes" id="UP000242310">
    <property type="component" value="Unassembled WGS sequence"/>
</dbReference>
<keyword evidence="1" id="KW-0946">Virion</keyword>
<evidence type="ECO:0000313" key="2">
    <source>
        <dbReference type="Proteomes" id="UP000242310"/>
    </source>
</evidence>
<dbReference type="OrthoDB" id="1655185at2"/>
<reference evidence="1 2" key="1">
    <citation type="submission" date="2018-03" db="EMBL/GenBank/DDBJ databases">
        <title>Genomic Encyclopedia of Type Strains, Phase III (KMG-III): the genomes of soil and plant-associated and newly described type strains.</title>
        <authorList>
            <person name="Whitman W."/>
        </authorList>
    </citation>
    <scope>NUCLEOTIDE SEQUENCE [LARGE SCALE GENOMIC DNA]</scope>
    <source>
        <strain evidence="1 2">CGMCC 1.07653</strain>
    </source>
</reference>
<proteinExistence type="predicted"/>
<protein>
    <submittedName>
        <fullName evidence="1">Spore coat protein Y/spore coat protein Z</fullName>
    </submittedName>
</protein>
<sequence>MSCGHHKHSRQDCVCDAVRAIKEAQDAVDRKGNCTNSCFQNLLKPNGRQLDTIPFMLKDKTGKLFWGTGGLSVHDHDVFHTVFFRVEHIYKDGCCATLSLLRPDKDLSFDKCCVDPHSLDSVKSLKQTGDCIEVDLNCFCAIQCLDPRLLDANC</sequence>